<organism evidence="1 2">
    <name type="scientific">Sphingopyxis jiangsuensis</name>
    <dbReference type="NCBI Taxonomy" id="2871171"/>
    <lineage>
        <taxon>Bacteria</taxon>
        <taxon>Pseudomonadati</taxon>
        <taxon>Pseudomonadota</taxon>
        <taxon>Alphaproteobacteria</taxon>
        <taxon>Sphingomonadales</taxon>
        <taxon>Sphingomonadaceae</taxon>
        <taxon>Sphingopyxis</taxon>
    </lineage>
</organism>
<gene>
    <name evidence="1" type="ORF">K5P26_10160</name>
</gene>
<keyword evidence="2" id="KW-1185">Reference proteome</keyword>
<comment type="caution">
    <text evidence="1">The sequence shown here is derived from an EMBL/GenBank/DDBJ whole genome shotgun (WGS) entry which is preliminary data.</text>
</comment>
<dbReference type="RefSeq" id="WP_222136751.1">
    <property type="nucleotide sequence ID" value="NZ_JAILXK010000002.1"/>
</dbReference>
<reference evidence="1" key="1">
    <citation type="submission" date="2021-08" db="EMBL/GenBank/DDBJ databases">
        <title>Sphingopyxis panaciterrulae sp. nov., isolated from the surface water of the Yellow Sea.</title>
        <authorList>
            <person name="Gao Z."/>
            <person name="Zhang D."/>
            <person name="Zhang A."/>
        </authorList>
    </citation>
    <scope>NUCLEOTIDE SEQUENCE</scope>
    <source>
        <strain evidence="1">XHP0097</strain>
    </source>
</reference>
<proteinExistence type="predicted"/>
<protein>
    <submittedName>
        <fullName evidence="1">Uncharacterized protein</fullName>
    </submittedName>
</protein>
<name>A0ABS7MFQ5_9SPHN</name>
<accession>A0ABS7MFQ5</accession>
<evidence type="ECO:0000313" key="1">
    <source>
        <dbReference type="EMBL" id="MBY4637504.1"/>
    </source>
</evidence>
<sequence>MAQSAAKAAVDSNMPQVSGIARREAIRAVTSYLLGRASFDGTVSALVGVQLASADGVLLGDHDYIAGPNLICAASAGCTAAEVGAVYSQVQYGIPGGDGDQKIVSGNTYPVRIFGVYIGDVKSYVGSGGLTISNVTLPNHALHSGWINRNAIQLSSGAWYSITHGKGTNYYGGAFNAAANQWGGPRQFNAMDKAIRNELEN</sequence>
<dbReference type="EMBL" id="JAILXK010000002">
    <property type="protein sequence ID" value="MBY4637504.1"/>
    <property type="molecule type" value="Genomic_DNA"/>
</dbReference>
<evidence type="ECO:0000313" key="2">
    <source>
        <dbReference type="Proteomes" id="UP001166571"/>
    </source>
</evidence>
<dbReference type="Proteomes" id="UP001166571">
    <property type="component" value="Unassembled WGS sequence"/>
</dbReference>